<accession>A0A919ULZ0</accession>
<dbReference type="InterPro" id="IPR007921">
    <property type="entry name" value="CHAP_dom"/>
</dbReference>
<evidence type="ECO:0000313" key="3">
    <source>
        <dbReference type="EMBL" id="GIH26761.1"/>
    </source>
</evidence>
<evidence type="ECO:0000313" key="4">
    <source>
        <dbReference type="Proteomes" id="UP000640052"/>
    </source>
</evidence>
<dbReference type="Proteomes" id="UP000640052">
    <property type="component" value="Unassembled WGS sequence"/>
</dbReference>
<name>A0A919ULZ0_9ACTN</name>
<proteinExistence type="predicted"/>
<keyword evidence="1" id="KW-0732">Signal</keyword>
<dbReference type="RefSeq" id="WP_204043423.1">
    <property type="nucleotide sequence ID" value="NZ_BOOA01000044.1"/>
</dbReference>
<feature type="domain" description="Peptidase C51" evidence="2">
    <location>
        <begin position="119"/>
        <end position="205"/>
    </location>
</feature>
<evidence type="ECO:0000256" key="1">
    <source>
        <dbReference type="SAM" id="SignalP"/>
    </source>
</evidence>
<sequence length="231" mass="24823">MRAPKSHVRVALATTLLAGAALTGSAAAAGFAHADSSRAGDANIAPVGRADLHPEASPLFSVARRLPKVSADQVLRLAESQVGVRENGYGGGTKFHDWYMNSPRARETVARDGGKVTDYRNAAWCDMFVSWVGDKLGIRPAMGWDAYTVSHASWFKENKRWGTHPVRGAVVFFGWDGGKLLHNIDHVGFVIKDNGDGTIQTVEGNTGNGKVEIRTRPTADVVGYGYPVYTA</sequence>
<gene>
    <name evidence="3" type="ORF">Aph01nite_50710</name>
</gene>
<feature type="signal peptide" evidence="1">
    <location>
        <begin position="1"/>
        <end position="34"/>
    </location>
</feature>
<dbReference type="AlphaFoldDB" id="A0A919ULZ0"/>
<dbReference type="Gene3D" id="3.90.1720.10">
    <property type="entry name" value="endopeptidase domain like (from Nostoc punctiforme)"/>
    <property type="match status" value="1"/>
</dbReference>
<dbReference type="Pfam" id="PF05257">
    <property type="entry name" value="CHAP"/>
    <property type="match status" value="1"/>
</dbReference>
<dbReference type="EMBL" id="BOOA01000044">
    <property type="protein sequence ID" value="GIH26761.1"/>
    <property type="molecule type" value="Genomic_DNA"/>
</dbReference>
<comment type="caution">
    <text evidence="3">The sequence shown here is derived from an EMBL/GenBank/DDBJ whole genome shotgun (WGS) entry which is preliminary data.</text>
</comment>
<keyword evidence="4" id="KW-1185">Reference proteome</keyword>
<organism evidence="3 4">
    <name type="scientific">Acrocarpospora phusangensis</name>
    <dbReference type="NCBI Taxonomy" id="1070424"/>
    <lineage>
        <taxon>Bacteria</taxon>
        <taxon>Bacillati</taxon>
        <taxon>Actinomycetota</taxon>
        <taxon>Actinomycetes</taxon>
        <taxon>Streptosporangiales</taxon>
        <taxon>Streptosporangiaceae</taxon>
        <taxon>Acrocarpospora</taxon>
    </lineage>
</organism>
<evidence type="ECO:0000259" key="2">
    <source>
        <dbReference type="Pfam" id="PF05257"/>
    </source>
</evidence>
<feature type="chain" id="PRO_5038451480" description="Peptidase C51 domain-containing protein" evidence="1">
    <location>
        <begin position="35"/>
        <end position="231"/>
    </location>
</feature>
<reference evidence="3" key="1">
    <citation type="submission" date="2021-01" db="EMBL/GenBank/DDBJ databases">
        <title>Whole genome shotgun sequence of Acrocarpospora phusangensis NBRC 108782.</title>
        <authorList>
            <person name="Komaki H."/>
            <person name="Tamura T."/>
        </authorList>
    </citation>
    <scope>NUCLEOTIDE SEQUENCE</scope>
    <source>
        <strain evidence="3">NBRC 108782</strain>
    </source>
</reference>
<protein>
    <recommendedName>
        <fullName evidence="2">Peptidase C51 domain-containing protein</fullName>
    </recommendedName>
</protein>